<sequence length="129" mass="15078">MLSSRRRQQRLEQEQADIEHEIRVLQSRPSINRTDGDKSREEHLVCRLVEIVRLRDELVQQIDAERRRERQEDLAIAANSDSNSSSIKSSDVVAPVKKNKVKDKVKKQLKKAKHSLISKKKDEDKKQNK</sequence>
<dbReference type="AlphaFoldDB" id="A0A5E4PW99"/>
<evidence type="ECO:0000313" key="4">
    <source>
        <dbReference type="EMBL" id="VVC89858.1"/>
    </source>
</evidence>
<evidence type="ECO:0000313" key="3">
    <source>
        <dbReference type="EMBL" id="VVC89293.1"/>
    </source>
</evidence>
<dbReference type="EMBL" id="FZQP02000655">
    <property type="protein sequence ID" value="VVC89858.1"/>
    <property type="molecule type" value="Genomic_DNA"/>
</dbReference>
<feature type="compositionally biased region" description="Basic and acidic residues" evidence="1">
    <location>
        <begin position="9"/>
        <end position="23"/>
    </location>
</feature>
<feature type="compositionally biased region" description="Basic residues" evidence="1">
    <location>
        <begin position="97"/>
        <end position="118"/>
    </location>
</feature>
<organism evidence="3 5">
    <name type="scientific">Leptidea sinapis</name>
    <dbReference type="NCBI Taxonomy" id="189913"/>
    <lineage>
        <taxon>Eukaryota</taxon>
        <taxon>Metazoa</taxon>
        <taxon>Ecdysozoa</taxon>
        <taxon>Arthropoda</taxon>
        <taxon>Hexapoda</taxon>
        <taxon>Insecta</taxon>
        <taxon>Pterygota</taxon>
        <taxon>Neoptera</taxon>
        <taxon>Endopterygota</taxon>
        <taxon>Lepidoptera</taxon>
        <taxon>Glossata</taxon>
        <taxon>Ditrysia</taxon>
        <taxon>Papilionoidea</taxon>
        <taxon>Pieridae</taxon>
        <taxon>Dismorphiinae</taxon>
        <taxon>Leptidea</taxon>
    </lineage>
</organism>
<dbReference type="EMBL" id="FZQP02000505">
    <property type="protein sequence ID" value="VVC89293.1"/>
    <property type="molecule type" value="Genomic_DNA"/>
</dbReference>
<feature type="compositionally biased region" description="Basic and acidic residues" evidence="1">
    <location>
        <begin position="119"/>
        <end position="129"/>
    </location>
</feature>
<dbReference type="Proteomes" id="UP000324832">
    <property type="component" value="Unassembled WGS sequence"/>
</dbReference>
<proteinExistence type="predicted"/>
<dbReference type="InterPro" id="IPR022735">
    <property type="entry name" value="bMERB_dom"/>
</dbReference>
<evidence type="ECO:0000313" key="5">
    <source>
        <dbReference type="Proteomes" id="UP000324832"/>
    </source>
</evidence>
<name>A0A5E4PW99_9NEOP</name>
<dbReference type="PROSITE" id="PS51848">
    <property type="entry name" value="BMERB"/>
    <property type="match status" value="1"/>
</dbReference>
<reference evidence="3 5" key="1">
    <citation type="submission" date="2017-07" db="EMBL/GenBank/DDBJ databases">
        <authorList>
            <person name="Talla V."/>
            <person name="Backstrom N."/>
        </authorList>
    </citation>
    <scope>NUCLEOTIDE SEQUENCE [LARGE SCALE GENOMIC DNA]</scope>
</reference>
<evidence type="ECO:0000256" key="1">
    <source>
        <dbReference type="SAM" id="MobiDB-lite"/>
    </source>
</evidence>
<feature type="domain" description="BMERB" evidence="2">
    <location>
        <begin position="1"/>
        <end position="78"/>
    </location>
</feature>
<keyword evidence="5" id="KW-1185">Reference proteome</keyword>
<dbReference type="Pfam" id="PF12130">
    <property type="entry name" value="bMERB_dom"/>
    <property type="match status" value="1"/>
</dbReference>
<feature type="compositionally biased region" description="Low complexity" evidence="1">
    <location>
        <begin position="75"/>
        <end position="96"/>
    </location>
</feature>
<protein>
    <recommendedName>
        <fullName evidence="2">BMERB domain-containing protein</fullName>
    </recommendedName>
</protein>
<evidence type="ECO:0000259" key="2">
    <source>
        <dbReference type="PROSITE" id="PS51848"/>
    </source>
</evidence>
<gene>
    <name evidence="3" type="ORF">LSINAPIS_LOCUS2453</name>
    <name evidence="4" type="ORF">LSINAPIS_LOCUS2897</name>
</gene>
<feature type="region of interest" description="Disordered" evidence="1">
    <location>
        <begin position="66"/>
        <end position="129"/>
    </location>
</feature>
<feature type="region of interest" description="Disordered" evidence="1">
    <location>
        <begin position="1"/>
        <end position="40"/>
    </location>
</feature>
<accession>A0A5E4PW99</accession>